<feature type="repeat" description="PPR" evidence="2">
    <location>
        <begin position="329"/>
        <end position="363"/>
    </location>
</feature>
<comment type="caution">
    <text evidence="3">The sequence shown here is derived from an EMBL/GenBank/DDBJ whole genome shotgun (WGS) entry which is preliminary data.</text>
</comment>
<feature type="repeat" description="PPR" evidence="2">
    <location>
        <begin position="222"/>
        <end position="258"/>
    </location>
</feature>
<dbReference type="OrthoDB" id="185373at2759"/>
<evidence type="ECO:0000256" key="1">
    <source>
        <dbReference type="ARBA" id="ARBA00022737"/>
    </source>
</evidence>
<dbReference type="Pfam" id="PF12854">
    <property type="entry name" value="PPR_1"/>
    <property type="match status" value="1"/>
</dbReference>
<gene>
    <name evidence="3" type="ORF">HHK36_016071</name>
</gene>
<feature type="repeat" description="PPR" evidence="2">
    <location>
        <begin position="187"/>
        <end position="221"/>
    </location>
</feature>
<dbReference type="PANTHER" id="PTHR45613:SF207">
    <property type="entry name" value="OS08G0300700 PROTEIN"/>
    <property type="match status" value="1"/>
</dbReference>
<dbReference type="Proteomes" id="UP000655225">
    <property type="component" value="Unassembled WGS sequence"/>
</dbReference>
<proteinExistence type="predicted"/>
<dbReference type="Gene3D" id="1.25.40.10">
    <property type="entry name" value="Tetratricopeptide repeat domain"/>
    <property type="match status" value="5"/>
</dbReference>
<evidence type="ECO:0008006" key="5">
    <source>
        <dbReference type="Google" id="ProtNLM"/>
    </source>
</evidence>
<feature type="repeat" description="PPR" evidence="2">
    <location>
        <begin position="294"/>
        <end position="328"/>
    </location>
</feature>
<keyword evidence="1" id="KW-0677">Repeat</keyword>
<feature type="repeat" description="PPR" evidence="2">
    <location>
        <begin position="399"/>
        <end position="433"/>
    </location>
</feature>
<dbReference type="EMBL" id="JABCRI010000011">
    <property type="protein sequence ID" value="KAF8397164.1"/>
    <property type="molecule type" value="Genomic_DNA"/>
</dbReference>
<dbReference type="NCBIfam" id="TIGR00756">
    <property type="entry name" value="PPR"/>
    <property type="match status" value="8"/>
</dbReference>
<evidence type="ECO:0000313" key="3">
    <source>
        <dbReference type="EMBL" id="KAF8397164.1"/>
    </source>
</evidence>
<feature type="repeat" description="PPR" evidence="2">
    <location>
        <begin position="364"/>
        <end position="398"/>
    </location>
</feature>
<dbReference type="PANTHER" id="PTHR45613">
    <property type="entry name" value="PENTATRICOPEPTIDE REPEAT-CONTAINING PROTEIN"/>
    <property type="match status" value="1"/>
</dbReference>
<reference evidence="3 4" key="1">
    <citation type="submission" date="2020-04" db="EMBL/GenBank/DDBJ databases">
        <title>Plant Genome Project.</title>
        <authorList>
            <person name="Zhang R.-G."/>
        </authorList>
    </citation>
    <scope>NUCLEOTIDE SEQUENCE [LARGE SCALE GENOMIC DNA]</scope>
    <source>
        <strain evidence="3">YNK0</strain>
        <tissue evidence="3">Leaf</tissue>
    </source>
</reference>
<feature type="repeat" description="PPR" evidence="2">
    <location>
        <begin position="434"/>
        <end position="468"/>
    </location>
</feature>
<name>A0A834YWJ2_TETSI</name>
<feature type="repeat" description="PPR" evidence="2">
    <location>
        <begin position="679"/>
        <end position="713"/>
    </location>
</feature>
<protein>
    <recommendedName>
        <fullName evidence="5">Pentatricopeptide repeat-containing protein</fullName>
    </recommendedName>
</protein>
<keyword evidence="4" id="KW-1185">Reference proteome</keyword>
<feature type="repeat" description="PPR" evidence="2">
    <location>
        <begin position="738"/>
        <end position="772"/>
    </location>
</feature>
<dbReference type="PROSITE" id="PS51375">
    <property type="entry name" value="PPR"/>
    <property type="match status" value="9"/>
</dbReference>
<evidence type="ECO:0000313" key="4">
    <source>
        <dbReference type="Proteomes" id="UP000655225"/>
    </source>
</evidence>
<dbReference type="Pfam" id="PF13812">
    <property type="entry name" value="PPR_3"/>
    <property type="match status" value="1"/>
</dbReference>
<evidence type="ECO:0000256" key="2">
    <source>
        <dbReference type="PROSITE-ProRule" id="PRU00708"/>
    </source>
</evidence>
<dbReference type="InterPro" id="IPR011990">
    <property type="entry name" value="TPR-like_helical_dom_sf"/>
</dbReference>
<sequence>MVFFSSSSLSSTCNLLRRRRRRKWPLSPYKGIWQQTFDEQQAMEALKKAAATASASAPAPEQHLLSTLINSFSIYCCNPTPSAYSFVIKTLTQNSQFDQLPTVLDRLQKIEKFEPPEHIFVNLIRIYGDANMLQDAIDIFFRISKFRCTPSVYSLNALLSILCKKREGLQLVPQILLKSQEMNIRLEESSFRILIRTLCKTKKVGHAIEILNQMPHHGFSPDVGMYSIILSAMCENGDLDAVEVMGFLEEMRNAGFSPNGMDYGNVIRFLVKEEMGMDALDVLDQMKIDGIKPDIVCYTMVLDGIILAGDFRKAEEMFDEILVLGLVPDVYTYNVYINGLCKQNNVEAGFKILACMEELGCKPDVVNYNTLLGALCKVGEVWRGRELVREMGLKGVPGNLSTCRIMIDGFVSKGEIVEACRLLEEMLGRGFVPQSSTFDEMICGLCKSGLVFKALELLKEMVSKSIAPGPMAWEALLLGSGLELGFLQTPLTDIESLMQNSAASLILEWLMKDTLRHYSMVPPQPNSRPSRGFGLVDVRSSKSGPRDRRVLVDAGGNPLISIYHDDGGSWQGFSGDGDFGNENVELVRSNANLTIAKAVILGNFDSWTTQQILQNPDVGMHSLILSAMCEHRDLDAVEMWNAGISPNGMDYSNVIRFLVKRRNGSFGEDEILVLGLVPDVYTYNVYMNGLCKQNNVEARFKILACMEELGCKPVVVNYNRFSGALCCWRKCWVGVLFVASTFDEMICGLCKRGLVFEALELLKEMVGKPVARGHMAWEALLLGSGLELGFLQTPLD</sequence>
<dbReference type="InterPro" id="IPR002885">
    <property type="entry name" value="PPR_rpt"/>
</dbReference>
<accession>A0A834YWJ2</accession>
<organism evidence="3 4">
    <name type="scientific">Tetracentron sinense</name>
    <name type="common">Spur-leaf</name>
    <dbReference type="NCBI Taxonomy" id="13715"/>
    <lineage>
        <taxon>Eukaryota</taxon>
        <taxon>Viridiplantae</taxon>
        <taxon>Streptophyta</taxon>
        <taxon>Embryophyta</taxon>
        <taxon>Tracheophyta</taxon>
        <taxon>Spermatophyta</taxon>
        <taxon>Magnoliopsida</taxon>
        <taxon>Trochodendrales</taxon>
        <taxon>Trochodendraceae</taxon>
        <taxon>Tetracentron</taxon>
    </lineage>
</organism>
<dbReference type="AlphaFoldDB" id="A0A834YWJ2"/>
<dbReference type="Pfam" id="PF13041">
    <property type="entry name" value="PPR_2"/>
    <property type="match status" value="4"/>
</dbReference>